<dbReference type="AlphaFoldDB" id="A0A2J4YTC0"/>
<sequence>YNTVDFIGSYALPLGKLTFSIENLLNEDYVTVWGQRAPLLYSPTYGSSSLYEYKGRGRTFGLNYALSF</sequence>
<dbReference type="EMBL" id="PIET01000932">
    <property type="protein sequence ID" value="PLM54039.1"/>
    <property type="molecule type" value="Genomic_DNA"/>
</dbReference>
<dbReference type="GO" id="GO:0009279">
    <property type="term" value="C:cell outer membrane"/>
    <property type="evidence" value="ECO:0007669"/>
    <property type="project" value="UniProtKB-SubCell"/>
</dbReference>
<comment type="subcellular location">
    <subcellularLocation>
        <location evidence="1">Cell outer membrane</location>
    </subcellularLocation>
</comment>
<accession>A0A2J4YTC0</accession>
<evidence type="ECO:0000256" key="2">
    <source>
        <dbReference type="ARBA" id="ARBA00023136"/>
    </source>
</evidence>
<name>A0A2J4YTC0_9ENTR</name>
<dbReference type="InterPro" id="IPR010917">
    <property type="entry name" value="TonB_rcpt_CS"/>
</dbReference>
<evidence type="ECO:0000313" key="4">
    <source>
        <dbReference type="EMBL" id="PLM54039.1"/>
    </source>
</evidence>
<evidence type="ECO:0000313" key="5">
    <source>
        <dbReference type="Proteomes" id="UP000234661"/>
    </source>
</evidence>
<comment type="caution">
    <text evidence="4">The sequence shown here is derived from an EMBL/GenBank/DDBJ whole genome shotgun (WGS) entry which is preliminary data.</text>
</comment>
<reference evidence="4 5" key="1">
    <citation type="submission" date="2017-11" db="EMBL/GenBank/DDBJ databases">
        <authorList>
            <person name="Han C.G."/>
        </authorList>
    </citation>
    <scope>NUCLEOTIDE SEQUENCE [LARGE SCALE GENOMIC DNA]</scope>
    <source>
        <strain evidence="4 5">A2</strain>
    </source>
</reference>
<dbReference type="Proteomes" id="UP000234661">
    <property type="component" value="Unassembled WGS sequence"/>
</dbReference>
<dbReference type="SUPFAM" id="SSF56935">
    <property type="entry name" value="Porins"/>
    <property type="match status" value="1"/>
</dbReference>
<dbReference type="Gene3D" id="2.40.170.20">
    <property type="entry name" value="TonB-dependent receptor, beta-barrel domain"/>
    <property type="match status" value="1"/>
</dbReference>
<keyword evidence="2" id="KW-0472">Membrane</keyword>
<organism evidence="4 5">
    <name type="scientific">Klebsiella michiganensis</name>
    <dbReference type="NCBI Taxonomy" id="1134687"/>
    <lineage>
        <taxon>Bacteria</taxon>
        <taxon>Pseudomonadati</taxon>
        <taxon>Pseudomonadota</taxon>
        <taxon>Gammaproteobacteria</taxon>
        <taxon>Enterobacterales</taxon>
        <taxon>Enterobacteriaceae</taxon>
        <taxon>Klebsiella/Raoultella group</taxon>
        <taxon>Klebsiella</taxon>
    </lineage>
</organism>
<reference evidence="4 5" key="2">
    <citation type="submission" date="2018-01" db="EMBL/GenBank/DDBJ databases">
        <title>Genomic study of Klebsiella pneumoniae.</title>
        <authorList>
            <person name="Yang Y."/>
            <person name="Bicalho R."/>
        </authorList>
    </citation>
    <scope>NUCLEOTIDE SEQUENCE [LARGE SCALE GENOMIC DNA]</scope>
    <source>
        <strain evidence="4 5">A2</strain>
    </source>
</reference>
<feature type="non-terminal residue" evidence="4">
    <location>
        <position position="1"/>
    </location>
</feature>
<keyword evidence="3" id="KW-0998">Cell outer membrane</keyword>
<gene>
    <name evidence="4" type="ORF">CWM85_24325</name>
</gene>
<dbReference type="PROSITE" id="PS01156">
    <property type="entry name" value="TONB_DEPENDENT_REC_2"/>
    <property type="match status" value="1"/>
</dbReference>
<proteinExistence type="predicted"/>
<evidence type="ECO:0000256" key="1">
    <source>
        <dbReference type="ARBA" id="ARBA00004442"/>
    </source>
</evidence>
<evidence type="ECO:0000256" key="3">
    <source>
        <dbReference type="ARBA" id="ARBA00023237"/>
    </source>
</evidence>
<dbReference type="InterPro" id="IPR036942">
    <property type="entry name" value="Beta-barrel_TonB_sf"/>
</dbReference>
<protein>
    <submittedName>
        <fullName evidence="4">Uncharacterized protein</fullName>
    </submittedName>
</protein>